<dbReference type="AlphaFoldDB" id="A0A8F4MXJ7"/>
<dbReference type="EMBL" id="MW419321">
    <property type="protein sequence ID" value="QXE93186.1"/>
    <property type="molecule type" value="mRNA"/>
</dbReference>
<evidence type="ECO:0000256" key="7">
    <source>
        <dbReference type="ARBA" id="ARBA00023136"/>
    </source>
</evidence>
<feature type="transmembrane region" description="Helical" evidence="10">
    <location>
        <begin position="34"/>
        <end position="53"/>
    </location>
</feature>
<reference evidence="11" key="1">
    <citation type="submission" date="2020-12" db="EMBL/GenBank/DDBJ databases">
        <authorList>
            <person name="Wen X."/>
        </authorList>
    </citation>
    <scope>NUCLEOTIDE SEQUENCE</scope>
</reference>
<dbReference type="Pfam" id="PF02949">
    <property type="entry name" value="7tm_6"/>
    <property type="match status" value="1"/>
</dbReference>
<feature type="transmembrane region" description="Helical" evidence="10">
    <location>
        <begin position="285"/>
        <end position="302"/>
    </location>
</feature>
<accession>A0A8F4MXJ7</accession>
<organism evidence="11">
    <name type="scientific">Eucryptorrhynchus scrobiculatus</name>
    <name type="common">Snout weevil</name>
    <name type="synonym">Eucryptorrhynchus chinensis</name>
    <dbReference type="NCBI Taxonomy" id="1552824"/>
    <lineage>
        <taxon>Eukaryota</taxon>
        <taxon>Metazoa</taxon>
        <taxon>Ecdysozoa</taxon>
        <taxon>Arthropoda</taxon>
        <taxon>Hexapoda</taxon>
        <taxon>Insecta</taxon>
        <taxon>Pterygota</taxon>
        <taxon>Neoptera</taxon>
        <taxon>Endopterygota</taxon>
        <taxon>Coleoptera</taxon>
        <taxon>Polyphaga</taxon>
        <taxon>Cucujiformia</taxon>
        <taxon>Curculionidae</taxon>
        <taxon>Cryptorhynchinae</taxon>
        <taxon>Eucryptorrhynchus</taxon>
    </lineage>
</organism>
<evidence type="ECO:0000256" key="9">
    <source>
        <dbReference type="ARBA" id="ARBA00023224"/>
    </source>
</evidence>
<keyword evidence="8 10" id="KW-0675">Receptor</keyword>
<feature type="transmembrane region" description="Helical" evidence="10">
    <location>
        <begin position="254"/>
        <end position="273"/>
    </location>
</feature>
<evidence type="ECO:0000256" key="3">
    <source>
        <dbReference type="ARBA" id="ARBA00022606"/>
    </source>
</evidence>
<keyword evidence="4 10" id="KW-0812">Transmembrane</keyword>
<evidence type="ECO:0000256" key="2">
    <source>
        <dbReference type="ARBA" id="ARBA00022475"/>
    </source>
</evidence>
<evidence type="ECO:0000256" key="10">
    <source>
        <dbReference type="RuleBase" id="RU351113"/>
    </source>
</evidence>
<keyword evidence="7 10" id="KW-0472">Membrane</keyword>
<evidence type="ECO:0000256" key="6">
    <source>
        <dbReference type="ARBA" id="ARBA00022989"/>
    </source>
</evidence>
<keyword evidence="3 10" id="KW-0716">Sensory transduction</keyword>
<comment type="caution">
    <text evidence="10">Lacks conserved residue(s) required for the propagation of feature annotation.</text>
</comment>
<dbReference type="GO" id="GO:0004984">
    <property type="term" value="F:olfactory receptor activity"/>
    <property type="evidence" value="ECO:0007669"/>
    <property type="project" value="InterPro"/>
</dbReference>
<evidence type="ECO:0000256" key="1">
    <source>
        <dbReference type="ARBA" id="ARBA00004651"/>
    </source>
</evidence>
<dbReference type="GO" id="GO:0005549">
    <property type="term" value="F:odorant binding"/>
    <property type="evidence" value="ECO:0007669"/>
    <property type="project" value="InterPro"/>
</dbReference>
<dbReference type="PANTHER" id="PTHR21137:SF35">
    <property type="entry name" value="ODORANT RECEPTOR 19A-RELATED"/>
    <property type="match status" value="1"/>
</dbReference>
<sequence length="381" mass="43690">MSLRHLIKFPSRILQATALWPKSNVSSVYKLRTFFTLGVILSLTLCLTYNATFHFNDFIQLSESLFMLISVFNTLMKVVMLYLNGKAFLRFLSMIEKPSFQNSVRLYGSIVEDVNNSVANVNRCYKIQVNGTVLFMSLCPALESKPLPMDFPHFNDGMFYYPFYVFETFSLCVAAYCNMALDLLTVGVISVATIQLKILNRNLVDTEKNVENSGSLSEKDLEQLTLRYLNECCSHYSDIEEFVTCLSQVLSINIFVQLGTSVVAICNSGILILTVNPLSVEAVSLFFYISTMLAQLGMYCWFGNFVYSESLEVTTSCYMSPWYQRGTPIRKTLFMLMERAKRPLQIKGINFVTLSFNTFIAILKWSYSYFTLLRHYMMKNQ</sequence>
<name>A0A8F4MXJ7_EUCSC</name>
<keyword evidence="5 10" id="KW-0552">Olfaction</keyword>
<dbReference type="GO" id="GO:0007165">
    <property type="term" value="P:signal transduction"/>
    <property type="evidence" value="ECO:0007669"/>
    <property type="project" value="UniProtKB-KW"/>
</dbReference>
<keyword evidence="9 10" id="KW-0807">Transducer</keyword>
<evidence type="ECO:0000256" key="4">
    <source>
        <dbReference type="ARBA" id="ARBA00022692"/>
    </source>
</evidence>
<comment type="subcellular location">
    <subcellularLocation>
        <location evidence="1 10">Cell membrane</location>
        <topology evidence="1 10">Multi-pass membrane protein</topology>
    </subcellularLocation>
</comment>
<proteinExistence type="evidence at transcript level"/>
<keyword evidence="6 10" id="KW-1133">Transmembrane helix</keyword>
<evidence type="ECO:0000256" key="5">
    <source>
        <dbReference type="ARBA" id="ARBA00022725"/>
    </source>
</evidence>
<protein>
    <recommendedName>
        <fullName evidence="10">Odorant receptor</fullName>
    </recommendedName>
</protein>
<feature type="transmembrane region" description="Helical" evidence="10">
    <location>
        <begin position="349"/>
        <end position="370"/>
    </location>
</feature>
<evidence type="ECO:0000313" key="11">
    <source>
        <dbReference type="EMBL" id="QXE93186.1"/>
    </source>
</evidence>
<keyword evidence="2" id="KW-1003">Cell membrane</keyword>
<evidence type="ECO:0000256" key="8">
    <source>
        <dbReference type="ARBA" id="ARBA00023170"/>
    </source>
</evidence>
<dbReference type="PANTHER" id="PTHR21137">
    <property type="entry name" value="ODORANT RECEPTOR"/>
    <property type="match status" value="1"/>
</dbReference>
<dbReference type="InterPro" id="IPR004117">
    <property type="entry name" value="7tm6_olfct_rcpt"/>
</dbReference>
<feature type="transmembrane region" description="Helical" evidence="10">
    <location>
        <begin position="65"/>
        <end position="84"/>
    </location>
</feature>
<comment type="similarity">
    <text evidence="10">Belongs to the insect chemoreceptor superfamily. Heteromeric odorant receptor channel (TC 1.A.69) family.</text>
</comment>
<dbReference type="GO" id="GO:0005886">
    <property type="term" value="C:plasma membrane"/>
    <property type="evidence" value="ECO:0007669"/>
    <property type="project" value="UniProtKB-SubCell"/>
</dbReference>